<gene>
    <name evidence="2" type="ORF">FKR81_20335</name>
</gene>
<dbReference type="GO" id="GO:0010181">
    <property type="term" value="F:FMN binding"/>
    <property type="evidence" value="ECO:0007669"/>
    <property type="project" value="TreeGrafter"/>
</dbReference>
<feature type="domain" description="NADPH-dependent FMN reductase-like" evidence="1">
    <location>
        <begin position="7"/>
        <end position="144"/>
    </location>
</feature>
<dbReference type="GO" id="GO:0016491">
    <property type="term" value="F:oxidoreductase activity"/>
    <property type="evidence" value="ECO:0007669"/>
    <property type="project" value="InterPro"/>
</dbReference>
<dbReference type="Proteomes" id="UP000316639">
    <property type="component" value="Unassembled WGS sequence"/>
</dbReference>
<comment type="caution">
    <text evidence="2">The sequence shown here is derived from an EMBL/GenBank/DDBJ whole genome shotgun (WGS) entry which is preliminary data.</text>
</comment>
<dbReference type="InterPro" id="IPR005025">
    <property type="entry name" value="FMN_Rdtase-like_dom"/>
</dbReference>
<name>A0A563ESE3_9PSEU</name>
<proteinExistence type="predicted"/>
<evidence type="ECO:0000313" key="2">
    <source>
        <dbReference type="EMBL" id="TWP50522.1"/>
    </source>
</evidence>
<dbReference type="RefSeq" id="WP_146353684.1">
    <property type="nucleotide sequence ID" value="NZ_VOBR01000012.1"/>
</dbReference>
<reference evidence="2 3" key="1">
    <citation type="submission" date="2019-07" db="EMBL/GenBank/DDBJ databases">
        <title>Lentzea xizangensis sp. nov., isolated from Qinghai-Tibetan Plateau Soils.</title>
        <authorList>
            <person name="Huang J."/>
        </authorList>
    </citation>
    <scope>NUCLEOTIDE SEQUENCE [LARGE SCALE GENOMIC DNA]</scope>
    <source>
        <strain evidence="2 3">FXJ1.1311</strain>
    </source>
</reference>
<protein>
    <submittedName>
        <fullName evidence="2">NAD(P)H-dependent oxidoreductase</fullName>
    </submittedName>
</protein>
<evidence type="ECO:0000259" key="1">
    <source>
        <dbReference type="Pfam" id="PF03358"/>
    </source>
</evidence>
<dbReference type="Pfam" id="PF03358">
    <property type="entry name" value="FMN_red"/>
    <property type="match status" value="1"/>
</dbReference>
<dbReference type="Gene3D" id="3.40.50.360">
    <property type="match status" value="1"/>
</dbReference>
<dbReference type="InterPro" id="IPR029039">
    <property type="entry name" value="Flavoprotein-like_sf"/>
</dbReference>
<dbReference type="SUPFAM" id="SSF52218">
    <property type="entry name" value="Flavoproteins"/>
    <property type="match status" value="1"/>
</dbReference>
<dbReference type="PANTHER" id="PTHR30543:SF21">
    <property type="entry name" value="NAD(P)H-DEPENDENT FMN REDUCTASE LOT6"/>
    <property type="match status" value="1"/>
</dbReference>
<dbReference type="AlphaFoldDB" id="A0A563ESE3"/>
<dbReference type="EMBL" id="VOBR01000012">
    <property type="protein sequence ID" value="TWP50522.1"/>
    <property type="molecule type" value="Genomic_DNA"/>
</dbReference>
<accession>A0A563ESE3</accession>
<organism evidence="2 3">
    <name type="scientific">Lentzea tibetensis</name>
    <dbReference type="NCBI Taxonomy" id="2591470"/>
    <lineage>
        <taxon>Bacteria</taxon>
        <taxon>Bacillati</taxon>
        <taxon>Actinomycetota</taxon>
        <taxon>Actinomycetes</taxon>
        <taxon>Pseudonocardiales</taxon>
        <taxon>Pseudonocardiaceae</taxon>
        <taxon>Lentzea</taxon>
    </lineage>
</organism>
<sequence length="193" mass="21255">MTDTPINLAIIIGSVRPGRAGEMVAKWFRDEAAKHDQFKITVVDLADYPPPLIITNEPPAELAPITEALEAADAFVVVTPEYNHSFPASIKSLIDWHYTQWRGKPVGFVSYGGTASGQRAVEALRLVYAEMHAVTMRDYVSFGIYTGDFGGEDKLPADVEASSTATKVLLDQLAWWALPLREARAKTPYQVAF</sequence>
<dbReference type="InterPro" id="IPR050712">
    <property type="entry name" value="NAD(P)H-dep_reductase"/>
</dbReference>
<evidence type="ECO:0000313" key="3">
    <source>
        <dbReference type="Proteomes" id="UP000316639"/>
    </source>
</evidence>
<dbReference type="OrthoDB" id="9812295at2"/>
<dbReference type="PANTHER" id="PTHR30543">
    <property type="entry name" value="CHROMATE REDUCTASE"/>
    <property type="match status" value="1"/>
</dbReference>
<keyword evidence="3" id="KW-1185">Reference proteome</keyword>
<dbReference type="GO" id="GO:0005829">
    <property type="term" value="C:cytosol"/>
    <property type="evidence" value="ECO:0007669"/>
    <property type="project" value="TreeGrafter"/>
</dbReference>